<reference evidence="1 2" key="1">
    <citation type="submission" date="2016-12" db="EMBL/GenBank/DDBJ databases">
        <authorList>
            <person name="Song W.-J."/>
            <person name="Kurnit D.M."/>
        </authorList>
    </citation>
    <scope>NUCLEOTIDE SEQUENCE [LARGE SCALE GENOMIC DNA]</scope>
    <source>
        <strain evidence="1 2">PCL1601</strain>
    </source>
</reference>
<accession>A0A1Q8EMM7</accession>
<proteinExistence type="predicted"/>
<dbReference type="EMBL" id="MSCT01000018">
    <property type="protein sequence ID" value="OLF53050.1"/>
    <property type="molecule type" value="Genomic_DNA"/>
</dbReference>
<sequence length="82" mass="9388">MARITYLEDALFADTQGTLRRHLLDSLRQAEIRVRGQLRQPQPPARFQALEQCANACASAAQVIEILWGRYHSPMQGIRRAR</sequence>
<evidence type="ECO:0000313" key="1">
    <source>
        <dbReference type="EMBL" id="OLF53050.1"/>
    </source>
</evidence>
<gene>
    <name evidence="1" type="ORF">BTN82_20005</name>
</gene>
<protein>
    <submittedName>
        <fullName evidence="1">EscE/YscE/SsaE family type III secretion system needle protein co-chaperone</fullName>
    </submittedName>
</protein>
<dbReference type="AlphaFoldDB" id="A0A1Q8EMM7"/>
<dbReference type="RefSeq" id="WP_075120830.1">
    <property type="nucleotide sequence ID" value="NZ_MSCT01000018.1"/>
</dbReference>
<dbReference type="OrthoDB" id="7069257at2"/>
<dbReference type="Proteomes" id="UP000185578">
    <property type="component" value="Unassembled WGS sequence"/>
</dbReference>
<dbReference type="Gene3D" id="1.20.5.420">
    <property type="entry name" value="Immunoglobulin FC, subunit C"/>
    <property type="match status" value="1"/>
</dbReference>
<evidence type="ECO:0000313" key="2">
    <source>
        <dbReference type="Proteomes" id="UP000185578"/>
    </source>
</evidence>
<dbReference type="InterPro" id="IPR012671">
    <property type="entry name" value="T3SS_PscE/YscE"/>
</dbReference>
<dbReference type="Pfam" id="PF08988">
    <property type="entry name" value="T3SS_needle_E"/>
    <property type="match status" value="1"/>
</dbReference>
<organism evidence="1 2">
    <name type="scientific">Pseudomonas chlororaphis</name>
    <dbReference type="NCBI Taxonomy" id="587753"/>
    <lineage>
        <taxon>Bacteria</taxon>
        <taxon>Pseudomonadati</taxon>
        <taxon>Pseudomonadota</taxon>
        <taxon>Gammaproteobacteria</taxon>
        <taxon>Pseudomonadales</taxon>
        <taxon>Pseudomonadaceae</taxon>
        <taxon>Pseudomonas</taxon>
    </lineage>
</organism>
<dbReference type="NCBIfam" id="TIGR02501">
    <property type="entry name" value="type_III_yscE"/>
    <property type="match status" value="1"/>
</dbReference>
<name>A0A1Q8EMM7_9PSED</name>
<comment type="caution">
    <text evidence="1">The sequence shown here is derived from an EMBL/GenBank/DDBJ whole genome shotgun (WGS) entry which is preliminary data.</text>
</comment>